<name>A0A917AUB5_9BACI</name>
<proteinExistence type="predicted"/>
<dbReference type="Gene3D" id="3.10.180.10">
    <property type="entry name" value="2,3-Dihydroxybiphenyl 1,2-Dioxygenase, domain 1"/>
    <property type="match status" value="1"/>
</dbReference>
<dbReference type="InterPro" id="IPR037523">
    <property type="entry name" value="VOC_core"/>
</dbReference>
<dbReference type="InterPro" id="IPR029068">
    <property type="entry name" value="Glyas_Bleomycin-R_OHBP_Dase"/>
</dbReference>
<evidence type="ECO:0000313" key="3">
    <source>
        <dbReference type="Proteomes" id="UP000605259"/>
    </source>
</evidence>
<evidence type="ECO:0000259" key="1">
    <source>
        <dbReference type="PROSITE" id="PS51819"/>
    </source>
</evidence>
<dbReference type="AlphaFoldDB" id="A0A917AUB5"/>
<gene>
    <name evidence="2" type="ORF">GCM10007140_23890</name>
</gene>
<reference evidence="2" key="1">
    <citation type="journal article" date="2014" name="Int. J. Syst. Evol. Microbiol.">
        <title>Complete genome sequence of Corynebacterium casei LMG S-19264T (=DSM 44701T), isolated from a smear-ripened cheese.</title>
        <authorList>
            <consortium name="US DOE Joint Genome Institute (JGI-PGF)"/>
            <person name="Walter F."/>
            <person name="Albersmeier A."/>
            <person name="Kalinowski J."/>
            <person name="Ruckert C."/>
        </authorList>
    </citation>
    <scope>NUCLEOTIDE SEQUENCE</scope>
    <source>
        <strain evidence="2">CGMCC 1.12698</strain>
    </source>
</reference>
<dbReference type="EMBL" id="BMFK01000001">
    <property type="protein sequence ID" value="GGE73233.1"/>
    <property type="molecule type" value="Genomic_DNA"/>
</dbReference>
<comment type="caution">
    <text evidence="2">The sequence shown here is derived from an EMBL/GenBank/DDBJ whole genome shotgun (WGS) entry which is preliminary data.</text>
</comment>
<dbReference type="GO" id="GO:0016829">
    <property type="term" value="F:lyase activity"/>
    <property type="evidence" value="ECO:0007669"/>
    <property type="project" value="UniProtKB-KW"/>
</dbReference>
<dbReference type="SUPFAM" id="SSF54593">
    <property type="entry name" value="Glyoxalase/Bleomycin resistance protein/Dihydroxybiphenyl dioxygenase"/>
    <property type="match status" value="1"/>
</dbReference>
<organism evidence="2 3">
    <name type="scientific">Priestia taiwanensis</name>
    <dbReference type="NCBI Taxonomy" id="1347902"/>
    <lineage>
        <taxon>Bacteria</taxon>
        <taxon>Bacillati</taxon>
        <taxon>Bacillota</taxon>
        <taxon>Bacilli</taxon>
        <taxon>Bacillales</taxon>
        <taxon>Bacillaceae</taxon>
        <taxon>Priestia</taxon>
    </lineage>
</organism>
<protein>
    <submittedName>
        <fullName evidence="2">Lactoylglutathione lyase</fullName>
    </submittedName>
</protein>
<keyword evidence="2" id="KW-0456">Lyase</keyword>
<reference evidence="2" key="2">
    <citation type="submission" date="2020-09" db="EMBL/GenBank/DDBJ databases">
        <authorList>
            <person name="Sun Q."/>
            <person name="Zhou Y."/>
        </authorList>
    </citation>
    <scope>NUCLEOTIDE SEQUENCE</scope>
    <source>
        <strain evidence="2">CGMCC 1.12698</strain>
    </source>
</reference>
<feature type="domain" description="VOC" evidence="1">
    <location>
        <begin position="1"/>
        <end position="107"/>
    </location>
</feature>
<sequence>MHVTLPVTNLKQSFYFYEGIIGFSVCKDRPSFSYPGVWYNLGSGQLRLQLVPQHIDEGVYVAISVRGMNEFMKKLDYYEIPYKRERMSISIVDPDGHVLTFHDVGEI</sequence>
<dbReference type="PROSITE" id="PS51819">
    <property type="entry name" value="VOC"/>
    <property type="match status" value="1"/>
</dbReference>
<evidence type="ECO:0000313" key="2">
    <source>
        <dbReference type="EMBL" id="GGE73233.1"/>
    </source>
</evidence>
<dbReference type="RefSeq" id="WP_188388559.1">
    <property type="nucleotide sequence ID" value="NZ_BMFK01000001.1"/>
</dbReference>
<keyword evidence="3" id="KW-1185">Reference proteome</keyword>
<accession>A0A917AUB5</accession>
<dbReference type="Proteomes" id="UP000605259">
    <property type="component" value="Unassembled WGS sequence"/>
</dbReference>